<feature type="compositionally biased region" description="Basic and acidic residues" evidence="1">
    <location>
        <begin position="1"/>
        <end position="13"/>
    </location>
</feature>
<evidence type="ECO:0000313" key="2">
    <source>
        <dbReference type="EMBL" id="CBA29914.1"/>
    </source>
</evidence>
<evidence type="ECO:0000256" key="1">
    <source>
        <dbReference type="SAM" id="MobiDB-lite"/>
    </source>
</evidence>
<reference evidence="2" key="1">
    <citation type="journal article" date="2010" name="Nature">
        <title>The dynamic genome of Hydra.</title>
        <authorList>
            <person name="Chapman J.A."/>
            <person name="Kirkness E.F."/>
            <person name="Simakov O."/>
            <person name="Hampson S.E."/>
            <person name="Mitros T."/>
            <person name="Weinmaier T."/>
            <person name="Rattei T."/>
            <person name="Balasubramanian P.G."/>
            <person name="Borman J."/>
            <person name="Busam D."/>
            <person name="Disbennett K."/>
            <person name="Pfannkoch C."/>
            <person name="Sumin N."/>
            <person name="Sutton G."/>
            <person name="Viswanathan L."/>
            <person name="Walenz B."/>
            <person name="Goodstein D.M."/>
            <person name="Hellsten U."/>
            <person name="Kawashima T."/>
            <person name="Prochnik S.E."/>
            <person name="Putnam N.H."/>
            <person name="Shu S."/>
            <person name="Blumberg B."/>
            <person name="Dana C.E."/>
            <person name="Gee L."/>
            <person name="Kibler D.F."/>
            <person name="Law L."/>
            <person name="Lindgens D."/>
            <person name="Martinez D.E."/>
            <person name="Peng J."/>
            <person name="Wigge P.A."/>
            <person name="Bertulat B."/>
            <person name="Guder C."/>
            <person name="Nakamura Y."/>
            <person name="Ozbek S."/>
            <person name="Watanabe H."/>
            <person name="Khalturin K."/>
            <person name="Hemmrich G."/>
            <person name="Franke A."/>
            <person name="Augustin R."/>
            <person name="Fraune S."/>
            <person name="Hayakawa E."/>
            <person name="Hayakawa S."/>
            <person name="Hirose M."/>
            <person name="Hwang J."/>
            <person name="Ikeo K."/>
            <person name="Nishimiya-Fujisawa C."/>
            <person name="Ogura A."/>
            <person name="Takahashi T."/>
            <person name="Steinmetz P.R."/>
            <person name="Zhang X."/>
            <person name="Aufschnaiter R."/>
            <person name="Eder M.K."/>
            <person name="Gorny A.K."/>
            <person name="Salvenmoser W."/>
            <person name="Heimberg A.M."/>
            <person name="Wheeler B.M."/>
            <person name="Peterson K.J."/>
            <person name="Boettger A."/>
            <person name="Tischler P."/>
            <person name="Wolf A."/>
            <person name="Gojobori T."/>
            <person name="Remington K.A."/>
            <person name="Strausberg R.L."/>
            <person name="Venter J."/>
            <person name="Technau U."/>
            <person name="Hobmayer B."/>
            <person name="Bosch T.C."/>
            <person name="Holstein T.W."/>
            <person name="Fujisawa T."/>
            <person name="Bode H.R."/>
            <person name="David C.N."/>
            <person name="Rokhsar D.S."/>
            <person name="Steele R.E."/>
        </authorList>
    </citation>
    <scope>NUCLEOTIDE SEQUENCE</scope>
</reference>
<dbReference type="AlphaFoldDB" id="C9YBF3"/>
<protein>
    <submittedName>
        <fullName evidence="2">Uncharacterized protein</fullName>
    </submittedName>
</protein>
<feature type="region of interest" description="Disordered" evidence="1">
    <location>
        <begin position="1"/>
        <end position="24"/>
    </location>
</feature>
<organism evidence="2">
    <name type="scientific">Curvibacter symbiont subsp. Hydra magnipapillata</name>
    <dbReference type="NCBI Taxonomy" id="667019"/>
    <lineage>
        <taxon>Bacteria</taxon>
        <taxon>Pseudomonadati</taxon>
        <taxon>Pseudomonadota</taxon>
        <taxon>Betaproteobacteria</taxon>
        <taxon>Burkholderiales</taxon>
        <taxon>Comamonadaceae</taxon>
        <taxon>Curvibacter</taxon>
    </lineage>
</organism>
<accession>C9YBF3</accession>
<sequence>MSREGSWRSEKPSQNRRLPRDRKRTNCVLRAKHGQFCGFIADDRGDIGNSADMGMRSGIRLTCFVSRLIKVVLIKRMWLTRCLIGVFPRVLHQTQGAKDCQ</sequence>
<gene>
    <name evidence="2" type="ORF">Csp_A14540</name>
</gene>
<dbReference type="EMBL" id="FN543104">
    <property type="protein sequence ID" value="CBA29914.1"/>
    <property type="molecule type" value="Genomic_DNA"/>
</dbReference>
<name>C9YBF3_CURXX</name>
<proteinExistence type="predicted"/>